<evidence type="ECO:0000256" key="3">
    <source>
        <dbReference type="ARBA" id="ARBA00022833"/>
    </source>
</evidence>
<evidence type="ECO:0000313" key="8">
    <source>
        <dbReference type="Proteomes" id="UP000807306"/>
    </source>
</evidence>
<feature type="region of interest" description="Disordered" evidence="5">
    <location>
        <begin position="457"/>
        <end position="483"/>
    </location>
</feature>
<dbReference type="EMBL" id="MU157878">
    <property type="protein sequence ID" value="KAF9525851.1"/>
    <property type="molecule type" value="Genomic_DNA"/>
</dbReference>
<dbReference type="AlphaFoldDB" id="A0A9P6EAM1"/>
<dbReference type="GO" id="GO:0008270">
    <property type="term" value="F:zinc ion binding"/>
    <property type="evidence" value="ECO:0007669"/>
    <property type="project" value="UniProtKB-KW"/>
</dbReference>
<evidence type="ECO:0000259" key="6">
    <source>
        <dbReference type="PROSITE" id="PS50865"/>
    </source>
</evidence>
<reference evidence="7" key="1">
    <citation type="submission" date="2020-11" db="EMBL/GenBank/DDBJ databases">
        <authorList>
            <consortium name="DOE Joint Genome Institute"/>
            <person name="Ahrendt S."/>
            <person name="Riley R."/>
            <person name="Andreopoulos W."/>
            <person name="Labutti K."/>
            <person name="Pangilinan J."/>
            <person name="Ruiz-Duenas F.J."/>
            <person name="Barrasa J.M."/>
            <person name="Sanchez-Garcia M."/>
            <person name="Camarero S."/>
            <person name="Miyauchi S."/>
            <person name="Serrano A."/>
            <person name="Linde D."/>
            <person name="Babiker R."/>
            <person name="Drula E."/>
            <person name="Ayuso-Fernandez I."/>
            <person name="Pacheco R."/>
            <person name="Padilla G."/>
            <person name="Ferreira P."/>
            <person name="Barriuso J."/>
            <person name="Kellner H."/>
            <person name="Castanera R."/>
            <person name="Alfaro M."/>
            <person name="Ramirez L."/>
            <person name="Pisabarro A.G."/>
            <person name="Kuo A."/>
            <person name="Tritt A."/>
            <person name="Lipzen A."/>
            <person name="He G."/>
            <person name="Yan M."/>
            <person name="Ng V."/>
            <person name="Cullen D."/>
            <person name="Martin F."/>
            <person name="Rosso M.-N."/>
            <person name="Henrissat B."/>
            <person name="Hibbett D."/>
            <person name="Martinez A.T."/>
            <person name="Grigoriev I.V."/>
        </authorList>
    </citation>
    <scope>NUCLEOTIDE SEQUENCE</scope>
    <source>
        <strain evidence="7">CBS 506.95</strain>
    </source>
</reference>
<keyword evidence="8" id="KW-1185">Reference proteome</keyword>
<dbReference type="Gene3D" id="6.10.140.2220">
    <property type="match status" value="1"/>
</dbReference>
<organism evidence="7 8">
    <name type="scientific">Crepidotus variabilis</name>
    <dbReference type="NCBI Taxonomy" id="179855"/>
    <lineage>
        <taxon>Eukaryota</taxon>
        <taxon>Fungi</taxon>
        <taxon>Dikarya</taxon>
        <taxon>Basidiomycota</taxon>
        <taxon>Agaricomycotina</taxon>
        <taxon>Agaricomycetes</taxon>
        <taxon>Agaricomycetidae</taxon>
        <taxon>Agaricales</taxon>
        <taxon>Agaricineae</taxon>
        <taxon>Crepidotaceae</taxon>
        <taxon>Crepidotus</taxon>
    </lineage>
</organism>
<dbReference type="InterPro" id="IPR002893">
    <property type="entry name" value="Znf_MYND"/>
</dbReference>
<feature type="domain" description="MYND-type" evidence="6">
    <location>
        <begin position="535"/>
        <end position="577"/>
    </location>
</feature>
<evidence type="ECO:0000256" key="2">
    <source>
        <dbReference type="ARBA" id="ARBA00022771"/>
    </source>
</evidence>
<dbReference type="Pfam" id="PF01753">
    <property type="entry name" value="zf-MYND"/>
    <property type="match status" value="1"/>
</dbReference>
<accession>A0A9P6EAM1</accession>
<comment type="caution">
    <text evidence="7">The sequence shown here is derived from an EMBL/GenBank/DDBJ whole genome shotgun (WGS) entry which is preliminary data.</text>
</comment>
<gene>
    <name evidence="7" type="ORF">CPB83DRAFT_858740</name>
</gene>
<evidence type="ECO:0000256" key="4">
    <source>
        <dbReference type="PROSITE-ProRule" id="PRU00134"/>
    </source>
</evidence>
<keyword evidence="1" id="KW-0479">Metal-binding</keyword>
<dbReference type="SUPFAM" id="SSF144232">
    <property type="entry name" value="HIT/MYND zinc finger-like"/>
    <property type="match status" value="1"/>
</dbReference>
<feature type="compositionally biased region" description="Basic and acidic residues" evidence="5">
    <location>
        <begin position="472"/>
        <end position="483"/>
    </location>
</feature>
<dbReference type="OrthoDB" id="3040003at2759"/>
<evidence type="ECO:0000313" key="7">
    <source>
        <dbReference type="EMBL" id="KAF9525851.1"/>
    </source>
</evidence>
<keyword evidence="3" id="KW-0862">Zinc</keyword>
<name>A0A9P6EAM1_9AGAR</name>
<dbReference type="Proteomes" id="UP000807306">
    <property type="component" value="Unassembled WGS sequence"/>
</dbReference>
<sequence length="778" mass="86528">MSGRAVRSTQLDSTQALYMLQQNPKKILDNARKGLMQDLVELSNFWPAASNVPQLLNFGVIGVFLTHLDGSTVPALNSRAASIGFRGSPTIDKAWVSLAGISKIGPFLCEDDRSADLVKAEKNILAKWKDIFKWCSFFYATRIAPVAVSAAAPTVSPQLQRSALDFIPAVLYALSRSEPLRDAMVRTAGSLELATRMWILEDECPVPTSQDIPICTAALDGLLRVPNLLEIAVRERPVFETEEEKEDRIDKVVDRHRAMVNGMLDRIVKTAGESSKNVNQLLLKRIKTVNSSPQIATPYSAINLDLMGHLCRTPTHDLRMGFLAEGAIKMCTKVAVTICGMLDMSLGYASQQRARIDFGGQTSRMQNLSDREENLLGALVAAIGFLSNTLESTDGFSWVNSSVNAGLLTAWTSAAKYMKYMHPEDADMIMMILRDTLPRYLVYRSVVGNVKHQVTRLRDSKAESKKSKKSTSKAEKGKANWDLGKRKGEGDELDMVEWIPEARNIWRKFEKLALERYIISRHMKAVKSLVATCDNVKCQKMESKNNFMKCSGCGTSLYCSRECQIVAWKEGGHKNVCKMKQTEVAEGKYEIITKSDADYFHHLSTCDARHNMPLLREMANASYPDLPPTALVICIDYLRYPTKFSVHPLADHDKHGPKIAPDASANSEARNDELINRARENPGKYGVVQSKIANGQGQQLVLSVVPGAFWDDAGWVVDEEDSVEYRAEADNDEEEEEAFLAKLQAQGREGLDGDDSKGFLGLKPEEVERMMSAINLKN</sequence>
<dbReference type="PROSITE" id="PS50865">
    <property type="entry name" value="ZF_MYND_2"/>
    <property type="match status" value="1"/>
</dbReference>
<keyword evidence="2 4" id="KW-0863">Zinc-finger</keyword>
<evidence type="ECO:0000256" key="5">
    <source>
        <dbReference type="SAM" id="MobiDB-lite"/>
    </source>
</evidence>
<proteinExistence type="predicted"/>
<protein>
    <recommendedName>
        <fullName evidence="6">MYND-type domain-containing protein</fullName>
    </recommendedName>
</protein>
<evidence type="ECO:0000256" key="1">
    <source>
        <dbReference type="ARBA" id="ARBA00022723"/>
    </source>
</evidence>